<dbReference type="InterPro" id="IPR005273">
    <property type="entry name" value="Ura-DNA_glyco_family4"/>
</dbReference>
<dbReference type="GO" id="GO:0046872">
    <property type="term" value="F:metal ion binding"/>
    <property type="evidence" value="ECO:0007669"/>
    <property type="project" value="UniProtKB-KW"/>
</dbReference>
<dbReference type="Gene3D" id="3.40.470.10">
    <property type="entry name" value="Uracil-DNA glycosylase-like domain"/>
    <property type="match status" value="1"/>
</dbReference>
<dbReference type="InterPro" id="IPR036895">
    <property type="entry name" value="Uracil-DNA_glycosylase-like_sf"/>
</dbReference>
<accession>A0A6A7Y005</accession>
<name>A0A6A7Y005_9HYPH</name>
<dbReference type="Pfam" id="PF03167">
    <property type="entry name" value="UDG"/>
    <property type="match status" value="1"/>
</dbReference>
<dbReference type="SMART" id="SM00987">
    <property type="entry name" value="UreE_C"/>
    <property type="match status" value="1"/>
</dbReference>
<keyword evidence="15" id="KW-1185">Reference proteome</keyword>
<evidence type="ECO:0000256" key="4">
    <source>
        <dbReference type="ARBA" id="ARBA00019403"/>
    </source>
</evidence>
<evidence type="ECO:0000256" key="6">
    <source>
        <dbReference type="ARBA" id="ARBA00022723"/>
    </source>
</evidence>
<protein>
    <recommendedName>
        <fullName evidence="4">Type-4 uracil-DNA glycosylase</fullName>
        <ecNumber evidence="3">3.2.2.27</ecNumber>
    </recommendedName>
</protein>
<dbReference type="RefSeq" id="WP_153479478.1">
    <property type="nucleotide sequence ID" value="NZ_VWNA01000001.1"/>
</dbReference>
<dbReference type="CDD" id="cd10030">
    <property type="entry name" value="UDG-F4_TTUDGA_SPO1dp_like"/>
    <property type="match status" value="1"/>
</dbReference>
<dbReference type="EMBL" id="VWNA01000001">
    <property type="protein sequence ID" value="MQT12173.1"/>
    <property type="molecule type" value="Genomic_DNA"/>
</dbReference>
<keyword evidence="6" id="KW-0479">Metal-binding</keyword>
<comment type="caution">
    <text evidence="14">The sequence shown here is derived from an EMBL/GenBank/DDBJ whole genome shotgun (WGS) entry which is preliminary data.</text>
</comment>
<dbReference type="InterPro" id="IPR005122">
    <property type="entry name" value="Uracil-DNA_glycosylase-like"/>
</dbReference>
<dbReference type="GO" id="GO:0004844">
    <property type="term" value="F:uracil DNA N-glycosylase activity"/>
    <property type="evidence" value="ECO:0007669"/>
    <property type="project" value="UniProtKB-EC"/>
</dbReference>
<dbReference type="PANTHER" id="PTHR33693">
    <property type="entry name" value="TYPE-5 URACIL-DNA GLYCOSYLASE"/>
    <property type="match status" value="1"/>
</dbReference>
<dbReference type="AlphaFoldDB" id="A0A6A7Y005"/>
<gene>
    <name evidence="14" type="ORF">F0357_05735</name>
</gene>
<evidence type="ECO:0000256" key="10">
    <source>
        <dbReference type="ARBA" id="ARBA00023014"/>
    </source>
</evidence>
<evidence type="ECO:0000256" key="11">
    <source>
        <dbReference type="ARBA" id="ARBA00023204"/>
    </source>
</evidence>
<comment type="catalytic activity">
    <reaction evidence="1">
        <text>Hydrolyzes single-stranded DNA or mismatched double-stranded DNA and polynucleotides, releasing free uracil.</text>
        <dbReference type="EC" id="3.2.2.27"/>
    </reaction>
</comment>
<dbReference type="Proteomes" id="UP000332515">
    <property type="component" value="Unassembled WGS sequence"/>
</dbReference>
<organism evidence="14 15">
    <name type="scientific">Segnochrobactrum spirostomi</name>
    <dbReference type="NCBI Taxonomy" id="2608987"/>
    <lineage>
        <taxon>Bacteria</taxon>
        <taxon>Pseudomonadati</taxon>
        <taxon>Pseudomonadota</taxon>
        <taxon>Alphaproteobacteria</taxon>
        <taxon>Hyphomicrobiales</taxon>
        <taxon>Segnochrobactraceae</taxon>
        <taxon>Segnochrobactrum</taxon>
    </lineage>
</organism>
<evidence type="ECO:0000256" key="9">
    <source>
        <dbReference type="ARBA" id="ARBA00023004"/>
    </source>
</evidence>
<evidence type="ECO:0000256" key="1">
    <source>
        <dbReference type="ARBA" id="ARBA00001400"/>
    </source>
</evidence>
<sequence>MAFSDEERRALVALVEWYDAMGVDGVVGDVAIDRLAARSLPEPSPERSASRPAMAEGAPRTPRAPWEAQPTVAGEAPFESPFPVSPPTPAARPSPPPLPSLRPTPAVPPIGAGPGAVVPDEAAVETARAAAASASTLAELEAVMRAFDGCNLKKTATQLVFADGNPAAKIMFVGEAPGRDEDIQGKPFVGRSGQLLDRMLAAIGLDRTNIYIANVVPWRPPGNRTPSPQETEICRPFIRRQIELVSPEVLIFLGGASAKVLIGSTDGILKLRGRWERYALPDHTIPCMATLHPAYLLRQPLQKRLAWRDFRALRAILTGAAASAAD</sequence>
<dbReference type="PANTHER" id="PTHR33693:SF1">
    <property type="entry name" value="TYPE-4 URACIL-DNA GLYCOSYLASE"/>
    <property type="match status" value="1"/>
</dbReference>
<dbReference type="NCBIfam" id="TIGR00758">
    <property type="entry name" value="UDG_fam4"/>
    <property type="match status" value="1"/>
</dbReference>
<evidence type="ECO:0000256" key="5">
    <source>
        <dbReference type="ARBA" id="ARBA00022485"/>
    </source>
</evidence>
<keyword evidence="11" id="KW-0234">DNA repair</keyword>
<evidence type="ECO:0000256" key="8">
    <source>
        <dbReference type="ARBA" id="ARBA00022801"/>
    </source>
</evidence>
<dbReference type="EC" id="3.2.2.27" evidence="3"/>
<evidence type="ECO:0000256" key="7">
    <source>
        <dbReference type="ARBA" id="ARBA00022763"/>
    </source>
</evidence>
<evidence type="ECO:0000313" key="15">
    <source>
        <dbReference type="Proteomes" id="UP000332515"/>
    </source>
</evidence>
<dbReference type="SMART" id="SM00986">
    <property type="entry name" value="UDG"/>
    <property type="match status" value="1"/>
</dbReference>
<proteinExistence type="inferred from homology"/>
<keyword evidence="5" id="KW-0004">4Fe-4S</keyword>
<evidence type="ECO:0000256" key="12">
    <source>
        <dbReference type="SAM" id="MobiDB-lite"/>
    </source>
</evidence>
<comment type="similarity">
    <text evidence="2">Belongs to the uracil-DNA glycosylase (UDG) superfamily. Type 4 (UDGa) family.</text>
</comment>
<dbReference type="GO" id="GO:0051539">
    <property type="term" value="F:4 iron, 4 sulfur cluster binding"/>
    <property type="evidence" value="ECO:0007669"/>
    <property type="project" value="UniProtKB-KW"/>
</dbReference>
<dbReference type="InterPro" id="IPR051536">
    <property type="entry name" value="UDG_Type-4/5"/>
</dbReference>
<keyword evidence="9" id="KW-0408">Iron</keyword>
<evidence type="ECO:0000259" key="13">
    <source>
        <dbReference type="SMART" id="SM00986"/>
    </source>
</evidence>
<evidence type="ECO:0000256" key="3">
    <source>
        <dbReference type="ARBA" id="ARBA00012030"/>
    </source>
</evidence>
<feature type="domain" description="Uracil-DNA glycosylase-like" evidence="13">
    <location>
        <begin position="161"/>
        <end position="311"/>
    </location>
</feature>
<evidence type="ECO:0000313" key="14">
    <source>
        <dbReference type="EMBL" id="MQT12173.1"/>
    </source>
</evidence>
<reference evidence="14 15" key="1">
    <citation type="submission" date="2019-09" db="EMBL/GenBank/DDBJ databases">
        <title>Segnochrobactrum spirostomi gen. nov., sp. nov., isolated from the ciliate Spirostomum cf. yagiui and description of a novel family, Segnochrobactraceae fam. nov. within the order Rhizobiales of the class Alphaproteobacteria.</title>
        <authorList>
            <person name="Akter S."/>
            <person name="Shazib S.U.A."/>
            <person name="Shin M.K."/>
        </authorList>
    </citation>
    <scope>NUCLEOTIDE SEQUENCE [LARGE SCALE GENOMIC DNA]</scope>
    <source>
        <strain evidence="14 15">Sp-1</strain>
    </source>
</reference>
<keyword evidence="8" id="KW-0378">Hydrolase</keyword>
<keyword evidence="10" id="KW-0411">Iron-sulfur</keyword>
<feature type="region of interest" description="Disordered" evidence="12">
    <location>
        <begin position="37"/>
        <end position="114"/>
    </location>
</feature>
<feature type="compositionally biased region" description="Pro residues" evidence="12">
    <location>
        <begin position="83"/>
        <end position="108"/>
    </location>
</feature>
<keyword evidence="7" id="KW-0227">DNA damage</keyword>
<dbReference type="SUPFAM" id="SSF52141">
    <property type="entry name" value="Uracil-DNA glycosylase-like"/>
    <property type="match status" value="1"/>
</dbReference>
<dbReference type="GO" id="GO:0006281">
    <property type="term" value="P:DNA repair"/>
    <property type="evidence" value="ECO:0007669"/>
    <property type="project" value="UniProtKB-KW"/>
</dbReference>
<evidence type="ECO:0000256" key="2">
    <source>
        <dbReference type="ARBA" id="ARBA00006521"/>
    </source>
</evidence>